<dbReference type="RefSeq" id="WP_052630359.1">
    <property type="nucleotide sequence ID" value="NZ_CP011144.1"/>
</dbReference>
<keyword evidence="7" id="KW-1185">Reference proteome</keyword>
<evidence type="ECO:0000256" key="4">
    <source>
        <dbReference type="ARBA" id="ARBA00023136"/>
    </source>
</evidence>
<dbReference type="Proteomes" id="UP000033067">
    <property type="component" value="Chromosome"/>
</dbReference>
<organism evidence="6 7">
    <name type="scientific">Pseudoxanthomonas suwonensis</name>
    <dbReference type="NCBI Taxonomy" id="314722"/>
    <lineage>
        <taxon>Bacteria</taxon>
        <taxon>Pseudomonadati</taxon>
        <taxon>Pseudomonadota</taxon>
        <taxon>Gammaproteobacteria</taxon>
        <taxon>Lysobacterales</taxon>
        <taxon>Lysobacteraceae</taxon>
        <taxon>Pseudoxanthomonas</taxon>
    </lineage>
</organism>
<evidence type="ECO:0000256" key="2">
    <source>
        <dbReference type="ARBA" id="ARBA00022692"/>
    </source>
</evidence>
<sequence>MSEFETYTAPPPAPEGAASREERQWALFGHLSALTGLFTGGVGNIVGPLIIWLVKKDTMPFASDQAKEALNFNITLLIIGVILFLITLLTFGLGVIITAPLGLLLFIAWLILTIVAAIKANDGIAYRYPFTLRLVK</sequence>
<protein>
    <submittedName>
        <fullName evidence="6">Orotate phosphoribosyltransferase</fullName>
    </submittedName>
</protein>
<dbReference type="Pfam" id="PF09685">
    <property type="entry name" value="MamF_MmsF"/>
    <property type="match status" value="1"/>
</dbReference>
<dbReference type="OrthoDB" id="9808930at2"/>
<feature type="transmembrane region" description="Helical" evidence="5">
    <location>
        <begin position="31"/>
        <end position="54"/>
    </location>
</feature>
<proteinExistence type="predicted"/>
<dbReference type="AlphaFoldDB" id="A0A0E3Z0A2"/>
<keyword evidence="2 5" id="KW-0812">Transmembrane</keyword>
<dbReference type="InterPro" id="IPR019109">
    <property type="entry name" value="MamF_MmsF"/>
</dbReference>
<keyword evidence="3 5" id="KW-1133">Transmembrane helix</keyword>
<keyword evidence="6" id="KW-0808">Transferase</keyword>
<comment type="subcellular location">
    <subcellularLocation>
        <location evidence="1">Membrane</location>
        <topology evidence="1">Multi-pass membrane protein</topology>
    </subcellularLocation>
</comment>
<dbReference type="GO" id="GO:0016757">
    <property type="term" value="F:glycosyltransferase activity"/>
    <property type="evidence" value="ECO:0007669"/>
    <property type="project" value="UniProtKB-KW"/>
</dbReference>
<evidence type="ECO:0000313" key="6">
    <source>
        <dbReference type="EMBL" id="AKC85922.1"/>
    </source>
</evidence>
<keyword evidence="4 5" id="KW-0472">Membrane</keyword>
<evidence type="ECO:0000256" key="5">
    <source>
        <dbReference type="SAM" id="Phobius"/>
    </source>
</evidence>
<feature type="transmembrane region" description="Helical" evidence="5">
    <location>
        <begin position="103"/>
        <end position="120"/>
    </location>
</feature>
<reference evidence="6 7" key="1">
    <citation type="journal article" date="2015" name="Genome Announc.">
        <title>Complete Genome Sequence of Pseudoxanthomonas suwonensis Strain J1, a Cellulose-Degrading Bacterium Isolated from Leaf- and Wood-Enriched Soil.</title>
        <authorList>
            <person name="Hou L."/>
            <person name="Jiang J."/>
            <person name="Xu Z."/>
            <person name="Zhou Y."/>
            <person name="Leung F.C."/>
        </authorList>
    </citation>
    <scope>NUCLEOTIDE SEQUENCE [LARGE SCALE GENOMIC DNA]</scope>
    <source>
        <strain evidence="6 7">J1</strain>
    </source>
</reference>
<evidence type="ECO:0000256" key="1">
    <source>
        <dbReference type="ARBA" id="ARBA00004141"/>
    </source>
</evidence>
<dbReference type="EMBL" id="CP011144">
    <property type="protein sequence ID" value="AKC85922.1"/>
    <property type="molecule type" value="Genomic_DNA"/>
</dbReference>
<keyword evidence="6" id="KW-0328">Glycosyltransferase</keyword>
<feature type="transmembrane region" description="Helical" evidence="5">
    <location>
        <begin position="74"/>
        <end position="97"/>
    </location>
</feature>
<name>A0A0E3Z0A2_9GAMM</name>
<evidence type="ECO:0000313" key="7">
    <source>
        <dbReference type="Proteomes" id="UP000033067"/>
    </source>
</evidence>
<evidence type="ECO:0000256" key="3">
    <source>
        <dbReference type="ARBA" id="ARBA00022989"/>
    </source>
</evidence>
<dbReference type="KEGG" id="psuw:WQ53_03245"/>
<dbReference type="PATRIC" id="fig|314722.6.peg.678"/>
<accession>A0A0E3Z0A2</accession>
<gene>
    <name evidence="6" type="ORF">WQ53_03245</name>
</gene>